<feature type="chain" id="PRO_5044020982" evidence="4">
    <location>
        <begin position="33"/>
        <end position="68"/>
    </location>
</feature>
<dbReference type="Proteomes" id="UP001157418">
    <property type="component" value="Unassembled WGS sequence"/>
</dbReference>
<dbReference type="GO" id="GO:0005886">
    <property type="term" value="C:plasma membrane"/>
    <property type="evidence" value="ECO:0007669"/>
    <property type="project" value="TreeGrafter"/>
</dbReference>
<accession>A0AAU9MJT9</accession>
<dbReference type="EMBL" id="CAKMRJ010001112">
    <property type="protein sequence ID" value="CAH1420928.1"/>
    <property type="molecule type" value="Genomic_DNA"/>
</dbReference>
<dbReference type="AlphaFoldDB" id="A0AAU9MJT9"/>
<sequence length="68" mass="7516">MDHCFRSLARFSISTIVLAIILSSFSFTCTEAYDALDPNGNITIKWDIISWTPDGYVVSIINSNSPSV</sequence>
<comment type="similarity">
    <text evidence="1">Belongs to the COBRA family.</text>
</comment>
<reference evidence="5 6" key="1">
    <citation type="submission" date="2022-01" db="EMBL/GenBank/DDBJ databases">
        <authorList>
            <person name="Xiong W."/>
            <person name="Schranz E."/>
        </authorList>
    </citation>
    <scope>NUCLEOTIDE SEQUENCE [LARGE SCALE GENOMIC DNA]</scope>
</reference>
<evidence type="ECO:0000313" key="6">
    <source>
        <dbReference type="Proteomes" id="UP001157418"/>
    </source>
</evidence>
<evidence type="ECO:0000256" key="3">
    <source>
        <dbReference type="ARBA" id="ARBA00023180"/>
    </source>
</evidence>
<proteinExistence type="inferred from homology"/>
<organism evidence="5 6">
    <name type="scientific">Lactuca virosa</name>
    <dbReference type="NCBI Taxonomy" id="75947"/>
    <lineage>
        <taxon>Eukaryota</taxon>
        <taxon>Viridiplantae</taxon>
        <taxon>Streptophyta</taxon>
        <taxon>Embryophyta</taxon>
        <taxon>Tracheophyta</taxon>
        <taxon>Spermatophyta</taxon>
        <taxon>Magnoliopsida</taxon>
        <taxon>eudicotyledons</taxon>
        <taxon>Gunneridae</taxon>
        <taxon>Pentapetalae</taxon>
        <taxon>asterids</taxon>
        <taxon>campanulids</taxon>
        <taxon>Asterales</taxon>
        <taxon>Asteraceae</taxon>
        <taxon>Cichorioideae</taxon>
        <taxon>Cichorieae</taxon>
        <taxon>Lactucinae</taxon>
        <taxon>Lactuca</taxon>
    </lineage>
</organism>
<evidence type="ECO:0000256" key="2">
    <source>
        <dbReference type="ARBA" id="ARBA00022729"/>
    </source>
</evidence>
<evidence type="ECO:0000256" key="4">
    <source>
        <dbReference type="SAM" id="SignalP"/>
    </source>
</evidence>
<name>A0AAU9MJT9_9ASTR</name>
<dbReference type="GO" id="GO:0010215">
    <property type="term" value="P:cellulose microfibril organization"/>
    <property type="evidence" value="ECO:0007669"/>
    <property type="project" value="InterPro"/>
</dbReference>
<protein>
    <submittedName>
        <fullName evidence="5">Uncharacterized protein</fullName>
    </submittedName>
</protein>
<evidence type="ECO:0000313" key="5">
    <source>
        <dbReference type="EMBL" id="CAH1420928.1"/>
    </source>
</evidence>
<keyword evidence="3" id="KW-0325">Glycoprotein</keyword>
<keyword evidence="6" id="KW-1185">Reference proteome</keyword>
<dbReference type="PANTHER" id="PTHR31673">
    <property type="entry name" value="PROTEIN COBRA"/>
    <property type="match status" value="1"/>
</dbReference>
<dbReference type="GO" id="GO:0052324">
    <property type="term" value="P:plant-type cell wall cellulose biosynthetic process"/>
    <property type="evidence" value="ECO:0007669"/>
    <property type="project" value="TreeGrafter"/>
</dbReference>
<gene>
    <name evidence="5" type="ORF">LVIROSA_LOCUS8357</name>
</gene>
<dbReference type="InterPro" id="IPR006918">
    <property type="entry name" value="COBRA_pln"/>
</dbReference>
<comment type="caution">
    <text evidence="5">The sequence shown here is derived from an EMBL/GenBank/DDBJ whole genome shotgun (WGS) entry which is preliminary data.</text>
</comment>
<keyword evidence="2 4" id="KW-0732">Signal</keyword>
<dbReference type="PANTHER" id="PTHR31673:SF61">
    <property type="entry name" value="PROTEIN COBRA"/>
    <property type="match status" value="1"/>
</dbReference>
<evidence type="ECO:0000256" key="1">
    <source>
        <dbReference type="ARBA" id="ARBA00005507"/>
    </source>
</evidence>
<feature type="signal peptide" evidence="4">
    <location>
        <begin position="1"/>
        <end position="32"/>
    </location>
</feature>